<dbReference type="Proteomes" id="UP000016900">
    <property type="component" value="Chromosome"/>
</dbReference>
<dbReference type="InterPro" id="IPR027417">
    <property type="entry name" value="P-loop_NTPase"/>
</dbReference>
<protein>
    <submittedName>
        <fullName evidence="3">YhcM protein</fullName>
    </submittedName>
</protein>
<dbReference type="PANTHER" id="PTHR12169:SF6">
    <property type="entry name" value="AFG1-LIKE ATPASE"/>
    <property type="match status" value="1"/>
</dbReference>
<dbReference type="GO" id="GO:0051301">
    <property type="term" value="P:cell division"/>
    <property type="evidence" value="ECO:0007669"/>
    <property type="project" value="TreeGrafter"/>
</dbReference>
<dbReference type="GO" id="GO:0016887">
    <property type="term" value="F:ATP hydrolysis activity"/>
    <property type="evidence" value="ECO:0007669"/>
    <property type="project" value="InterPro"/>
</dbReference>
<dbReference type="Gene3D" id="3.40.50.300">
    <property type="entry name" value="P-loop containing nucleotide triphosphate hydrolases"/>
    <property type="match status" value="1"/>
</dbReference>
<dbReference type="EMBL" id="AP012554">
    <property type="protein sequence ID" value="BAO00315.1"/>
    <property type="molecule type" value="Genomic_DNA"/>
</dbReference>
<name>U3U5Z3_9GAMM</name>
<accession>U3U5Z3</accession>
<dbReference type="PATRIC" id="fig|1235990.3.peg.342"/>
<dbReference type="AlphaFoldDB" id="U3U5Z3"/>
<evidence type="ECO:0000313" key="4">
    <source>
        <dbReference type="Proteomes" id="UP000016900"/>
    </source>
</evidence>
<proteinExistence type="predicted"/>
<keyword evidence="4" id="KW-1185">Reference proteome</keyword>
<dbReference type="eggNOG" id="COG1485">
    <property type="taxonomic scope" value="Bacteria"/>
</dbReference>
<dbReference type="GO" id="GO:0005524">
    <property type="term" value="F:ATP binding"/>
    <property type="evidence" value="ECO:0007669"/>
    <property type="project" value="UniProtKB-KW"/>
</dbReference>
<dbReference type="SUPFAM" id="SSF52540">
    <property type="entry name" value="P-loop containing nucleoside triphosphate hydrolases"/>
    <property type="match status" value="1"/>
</dbReference>
<dbReference type="STRING" id="1235990.BMSBPS_0813"/>
<evidence type="ECO:0000313" key="3">
    <source>
        <dbReference type="EMBL" id="BAO00315.1"/>
    </source>
</evidence>
<dbReference type="NCBIfam" id="NF040713">
    <property type="entry name" value="ZapE"/>
    <property type="match status" value="1"/>
</dbReference>
<dbReference type="PANTHER" id="PTHR12169">
    <property type="entry name" value="ATPASE N2B"/>
    <property type="match status" value="1"/>
</dbReference>
<dbReference type="OrthoDB" id="9774491at2"/>
<dbReference type="GO" id="GO:0032153">
    <property type="term" value="C:cell division site"/>
    <property type="evidence" value="ECO:0007669"/>
    <property type="project" value="TreeGrafter"/>
</dbReference>
<keyword evidence="1" id="KW-0547">Nucleotide-binding</keyword>
<dbReference type="InterPro" id="IPR005654">
    <property type="entry name" value="ATPase_AFG1-like"/>
</dbReference>
<dbReference type="GO" id="GO:0005737">
    <property type="term" value="C:cytoplasm"/>
    <property type="evidence" value="ECO:0007669"/>
    <property type="project" value="TreeGrafter"/>
</dbReference>
<reference evidence="3 4" key="1">
    <citation type="submission" date="2012-10" db="EMBL/GenBank/DDBJ databases">
        <title>Genome sequence of the symbiont of the pentatomidae stink bug Halyomorpha halys.</title>
        <authorList>
            <person name="Kobayashi H."/>
            <person name="Fujii-Muramatsu R."/>
            <person name="Takeishi K."/>
            <person name="Noda H."/>
        </authorList>
    </citation>
    <scope>NUCLEOTIDE SEQUENCE [LARGE SCALE GENOMIC DNA]</scope>
</reference>
<evidence type="ECO:0000256" key="1">
    <source>
        <dbReference type="ARBA" id="ARBA00022741"/>
    </source>
</evidence>
<sequence length="377" mass="44600">MQYLSLLALYEQTLLKNAFQPDDKQREVITKLNNIQQQLITRQCYKQKISKNLFNCFSKFINKKCYKYELPVRGLYICGSVGCGKTWIMDLFFQSIPKNRKIRLHFHRLMLKIHQELNQLQGYENPLFIIANRLKFKTDILCVDEFSVSDITDAMLLGILIEALFTCGVSLVMTSNIPPDELYQNGLQRAFFLPAINQIKLHCDIIQFDTNIDYRLRALPLMHIWNYPLNQDTNIKMKHMLYRMSDHICQQSLSLDINHRKMKIRGMDESQGVLAVDFSILCGQGRSQYDYIEISHRFQKVLLHDVLVMTDKNEDQACRFLALIDEFYDRHVKLVVSAENSMHEIYQGKQLKFQYQRCLSRLQEMQSQKYWFLPHLP</sequence>
<evidence type="ECO:0000256" key="2">
    <source>
        <dbReference type="ARBA" id="ARBA00022840"/>
    </source>
</evidence>
<dbReference type="KEGG" id="hhs:HHS_03450"/>
<dbReference type="Pfam" id="PF03969">
    <property type="entry name" value="AFG1_ATPase"/>
    <property type="match status" value="1"/>
</dbReference>
<organism evidence="3 4">
    <name type="scientific">Candidatus Pantoea carbekii</name>
    <dbReference type="NCBI Taxonomy" id="1235990"/>
    <lineage>
        <taxon>Bacteria</taxon>
        <taxon>Pseudomonadati</taxon>
        <taxon>Pseudomonadota</taxon>
        <taxon>Gammaproteobacteria</taxon>
        <taxon>Enterobacterales</taxon>
        <taxon>Erwiniaceae</taxon>
        <taxon>Pantoea</taxon>
    </lineage>
</organism>
<keyword evidence="2" id="KW-0067">ATP-binding</keyword>
<gene>
    <name evidence="3" type="primary">yhcM</name>
    <name evidence="3" type="ORF">HHS_03450</name>
</gene>